<gene>
    <name evidence="1" type="ORF">HHL22_03275</name>
</gene>
<dbReference type="AlphaFoldDB" id="A0A7Y0ABD9"/>
<evidence type="ECO:0000313" key="2">
    <source>
        <dbReference type="Proteomes" id="UP000559626"/>
    </source>
</evidence>
<organism evidence="1 2">
    <name type="scientific">Hymenobacter polaris</name>
    <dbReference type="NCBI Taxonomy" id="2682546"/>
    <lineage>
        <taxon>Bacteria</taxon>
        <taxon>Pseudomonadati</taxon>
        <taxon>Bacteroidota</taxon>
        <taxon>Cytophagia</taxon>
        <taxon>Cytophagales</taxon>
        <taxon>Hymenobacteraceae</taxon>
        <taxon>Hymenobacter</taxon>
    </lineage>
</organism>
<dbReference type="Proteomes" id="UP000559626">
    <property type="component" value="Unassembled WGS sequence"/>
</dbReference>
<protein>
    <submittedName>
        <fullName evidence="1">Uncharacterized protein</fullName>
    </submittedName>
</protein>
<dbReference type="EMBL" id="JABBGH010000001">
    <property type="protein sequence ID" value="NML64219.1"/>
    <property type="molecule type" value="Genomic_DNA"/>
</dbReference>
<sequence length="118" mass="12656">MLLCLGRTLLPEAWVLALHGHEHTTEEPAFATHPRGPARAVAGKHRALFTPKHTHCHEETFYNAPFQAAAPVVLPLPRLQASYRPLAVPTELASSATALRRSALRGPPGSLGLSASLT</sequence>
<comment type="caution">
    <text evidence="1">The sequence shown here is derived from an EMBL/GenBank/DDBJ whole genome shotgun (WGS) entry which is preliminary data.</text>
</comment>
<keyword evidence="2" id="KW-1185">Reference proteome</keyword>
<proteinExistence type="predicted"/>
<accession>A0A7Y0ABD9</accession>
<reference evidence="1 2" key="1">
    <citation type="submission" date="2020-04" db="EMBL/GenBank/DDBJ databases">
        <title>Hymenobacter polaris sp. nov., isolated from Arctic soil.</title>
        <authorList>
            <person name="Dahal R.H."/>
        </authorList>
    </citation>
    <scope>NUCLEOTIDE SEQUENCE [LARGE SCALE GENOMIC DNA]</scope>
    <source>
        <strain evidence="1 2">RP-2-7</strain>
    </source>
</reference>
<evidence type="ECO:0000313" key="1">
    <source>
        <dbReference type="EMBL" id="NML64219.1"/>
    </source>
</evidence>
<name>A0A7Y0ABD9_9BACT</name>
<dbReference type="RefSeq" id="WP_169529530.1">
    <property type="nucleotide sequence ID" value="NZ_JABBGH010000001.1"/>
</dbReference>